<comment type="catalytic activity">
    <reaction evidence="13">
        <text>L-proline + NAD(+) = 1-pyrroline-2-carboxylate + NADH + H(+)</text>
        <dbReference type="Rhea" id="RHEA:20321"/>
        <dbReference type="ChEBI" id="CHEBI:15378"/>
        <dbReference type="ChEBI" id="CHEBI:39785"/>
        <dbReference type="ChEBI" id="CHEBI:57540"/>
        <dbReference type="ChEBI" id="CHEBI:57945"/>
        <dbReference type="ChEBI" id="CHEBI:60039"/>
        <dbReference type="EC" id="1.5.1.1"/>
    </reaction>
    <physiologicalReaction direction="right-to-left" evidence="13">
        <dbReference type="Rhea" id="RHEA:20323"/>
    </physiologicalReaction>
</comment>
<evidence type="ECO:0000256" key="6">
    <source>
        <dbReference type="ARBA" id="ARBA00093197"/>
    </source>
</evidence>
<evidence type="ECO:0000256" key="14">
    <source>
        <dbReference type="ARBA" id="ARBA00093273"/>
    </source>
</evidence>
<comment type="catalytic activity">
    <reaction evidence="11">
        <text>(S)-cystathionine ketimine + NADH + 2 H(+) = (3R,5S)-2,3,5,6,7-pentahydro-1,4-thiazepine-3,5-dicarboxylate + NAD(+)</text>
        <dbReference type="Rhea" id="RHEA:68032"/>
        <dbReference type="ChEBI" id="CHEBI:15378"/>
        <dbReference type="ChEBI" id="CHEBI:57540"/>
        <dbReference type="ChEBI" id="CHEBI:57945"/>
        <dbReference type="ChEBI" id="CHEBI:176808"/>
        <dbReference type="ChEBI" id="CHEBI:176810"/>
    </reaction>
    <physiologicalReaction direction="left-to-right" evidence="11">
        <dbReference type="Rhea" id="RHEA:68033"/>
    </physiologicalReaction>
</comment>
<comment type="catalytic activity">
    <reaction evidence="10">
        <text>(R)-lanthionine ketimine + NADPH + 2 H(+) = (3R,5R)-1,4-thiomorpholine-3,5-dicarboxylate + NADP(+)</text>
        <dbReference type="Rhea" id="RHEA:68040"/>
        <dbReference type="ChEBI" id="CHEBI:15378"/>
        <dbReference type="ChEBI" id="CHEBI:57783"/>
        <dbReference type="ChEBI" id="CHEBI:58349"/>
        <dbReference type="ChEBI" id="CHEBI:176891"/>
        <dbReference type="ChEBI" id="CHEBI:176892"/>
    </reaction>
    <physiologicalReaction direction="left-to-right" evidence="10">
        <dbReference type="Rhea" id="RHEA:68041"/>
    </physiologicalReaction>
</comment>
<comment type="catalytic activity">
    <reaction evidence="5">
        <text>L-pipecolate + NAD(+) = Delta(1)-piperideine-2-carboxylate + NADH + H(+)</text>
        <dbReference type="Rhea" id="RHEA:30807"/>
        <dbReference type="ChEBI" id="CHEBI:15378"/>
        <dbReference type="ChEBI" id="CHEBI:57540"/>
        <dbReference type="ChEBI" id="CHEBI:57945"/>
        <dbReference type="ChEBI" id="CHEBI:61185"/>
        <dbReference type="ChEBI" id="CHEBI:77631"/>
        <dbReference type="EC" id="1.5.1.1"/>
    </reaction>
    <physiologicalReaction direction="right-to-left" evidence="5">
        <dbReference type="Rhea" id="RHEA:30809"/>
    </physiologicalReaction>
</comment>
<comment type="catalytic activity">
    <reaction evidence="9">
        <text>(S)-cystathionine ketimine + NADPH + 2 H(+) = (3R,5S)-2,3,5,6,7-pentahydro-1,4-thiazepine-3,5-dicarboxylate + NADP(+)</text>
        <dbReference type="Rhea" id="RHEA:68036"/>
        <dbReference type="ChEBI" id="CHEBI:15378"/>
        <dbReference type="ChEBI" id="CHEBI:57783"/>
        <dbReference type="ChEBI" id="CHEBI:58349"/>
        <dbReference type="ChEBI" id="CHEBI:176808"/>
        <dbReference type="ChEBI" id="CHEBI:176810"/>
    </reaction>
    <physiologicalReaction direction="left-to-right" evidence="9">
        <dbReference type="Rhea" id="RHEA:68037"/>
    </physiologicalReaction>
</comment>
<protein>
    <recommendedName>
        <fullName evidence="3">Ketimine reductase mu-crystallin</fullName>
        <ecNumber evidence="16">1.5.1.1</ecNumber>
        <ecNumber evidence="2">1.5.1.25</ecNumber>
    </recommendedName>
    <alternativeName>
        <fullName evidence="17">1-piperideine-2-carboxylate/1-pyrroline-2-carboxylate reductase</fullName>
    </alternativeName>
    <alternativeName>
        <fullName evidence="4">NADP-regulated thyroid-hormone-binding protein</fullName>
    </alternativeName>
</protein>
<accession>A0A1B6FE91</accession>
<name>A0A1B6FE91_9HEMI</name>
<comment type="catalytic activity">
    <reaction evidence="7">
        <text>L-proline + NADP(+) = 1-pyrroline-2-carboxylate + NADPH + H(+)</text>
        <dbReference type="Rhea" id="RHEA:20317"/>
        <dbReference type="ChEBI" id="CHEBI:15378"/>
        <dbReference type="ChEBI" id="CHEBI:39785"/>
        <dbReference type="ChEBI" id="CHEBI:57783"/>
        <dbReference type="ChEBI" id="CHEBI:58349"/>
        <dbReference type="ChEBI" id="CHEBI:60039"/>
        <dbReference type="EC" id="1.5.1.1"/>
    </reaction>
    <physiologicalReaction direction="right-to-left" evidence="7">
        <dbReference type="Rhea" id="RHEA:20319"/>
    </physiologicalReaction>
</comment>
<organism evidence="18">
    <name type="scientific">Cuerna arida</name>
    <dbReference type="NCBI Taxonomy" id="1464854"/>
    <lineage>
        <taxon>Eukaryota</taxon>
        <taxon>Metazoa</taxon>
        <taxon>Ecdysozoa</taxon>
        <taxon>Arthropoda</taxon>
        <taxon>Hexapoda</taxon>
        <taxon>Insecta</taxon>
        <taxon>Pterygota</taxon>
        <taxon>Neoptera</taxon>
        <taxon>Paraneoptera</taxon>
        <taxon>Hemiptera</taxon>
        <taxon>Auchenorrhyncha</taxon>
        <taxon>Membracoidea</taxon>
        <taxon>Cicadellidae</taxon>
        <taxon>Cicadellinae</taxon>
        <taxon>Proconiini</taxon>
        <taxon>Cuerna</taxon>
    </lineage>
</organism>
<dbReference type="EC" id="1.5.1.25" evidence="2"/>
<comment type="catalytic activity">
    <reaction evidence="8">
        <text>(3R)-1,4-thiomorpholine-3-carboxylate + NAD(+) = 3,4-dehydrothiomorpholine-3-carboxylate + NADH + 2 H(+)</text>
        <dbReference type="Rhea" id="RHEA:12504"/>
        <dbReference type="ChEBI" id="CHEBI:15378"/>
        <dbReference type="ChEBI" id="CHEBI:57540"/>
        <dbReference type="ChEBI" id="CHEBI:57945"/>
        <dbReference type="ChEBI" id="CHEBI:58517"/>
        <dbReference type="ChEBI" id="CHEBI:176873"/>
        <dbReference type="EC" id="1.5.1.25"/>
    </reaction>
    <physiologicalReaction direction="right-to-left" evidence="8">
        <dbReference type="Rhea" id="RHEA:12506"/>
    </physiologicalReaction>
</comment>
<comment type="similarity">
    <text evidence="1">Belongs to the ornithine cyclodeaminase/mu-crystallin family.</text>
</comment>
<dbReference type="GO" id="GO:0050241">
    <property type="term" value="F:pyrroline-2-carboxylate reductase activity"/>
    <property type="evidence" value="ECO:0007669"/>
    <property type="project" value="UniProtKB-EC"/>
</dbReference>
<evidence type="ECO:0000256" key="16">
    <source>
        <dbReference type="ARBA" id="ARBA00093598"/>
    </source>
</evidence>
<evidence type="ECO:0000256" key="10">
    <source>
        <dbReference type="ARBA" id="ARBA00093248"/>
    </source>
</evidence>
<dbReference type="GO" id="GO:0047127">
    <property type="term" value="F:thiomorpholine-carboxylate dehydrogenase activity"/>
    <property type="evidence" value="ECO:0007669"/>
    <property type="project" value="UniProtKB-EC"/>
</dbReference>
<comment type="catalytic activity">
    <reaction evidence="14">
        <text>L-pipecolate + NADP(+) = Delta(1)-piperideine-2-carboxylate + NADPH + H(+)</text>
        <dbReference type="Rhea" id="RHEA:12524"/>
        <dbReference type="ChEBI" id="CHEBI:15378"/>
        <dbReference type="ChEBI" id="CHEBI:57783"/>
        <dbReference type="ChEBI" id="CHEBI:58349"/>
        <dbReference type="ChEBI" id="CHEBI:61185"/>
        <dbReference type="ChEBI" id="CHEBI:77631"/>
        <dbReference type="EC" id="1.5.1.1"/>
    </reaction>
    <physiologicalReaction direction="right-to-left" evidence="14">
        <dbReference type="Rhea" id="RHEA:12526"/>
    </physiologicalReaction>
</comment>
<dbReference type="EC" id="1.5.1.1" evidence="16"/>
<evidence type="ECO:0000256" key="13">
    <source>
        <dbReference type="ARBA" id="ARBA00093264"/>
    </source>
</evidence>
<dbReference type="GO" id="GO:0005737">
    <property type="term" value="C:cytoplasm"/>
    <property type="evidence" value="ECO:0007669"/>
    <property type="project" value="TreeGrafter"/>
</dbReference>
<evidence type="ECO:0000256" key="7">
    <source>
        <dbReference type="ARBA" id="ARBA00093203"/>
    </source>
</evidence>
<dbReference type="InterPro" id="IPR003462">
    <property type="entry name" value="ODC_Mu_crystall"/>
</dbReference>
<dbReference type="InterPro" id="IPR023401">
    <property type="entry name" value="ODC_N"/>
</dbReference>
<gene>
    <name evidence="18" type="ORF">g.8103</name>
</gene>
<evidence type="ECO:0000256" key="17">
    <source>
        <dbReference type="ARBA" id="ARBA00093650"/>
    </source>
</evidence>
<reference evidence="18" key="1">
    <citation type="submission" date="2015-11" db="EMBL/GenBank/DDBJ databases">
        <title>De novo transcriptome assembly of four potential Pierce s Disease insect vectors from Arizona vineyards.</title>
        <authorList>
            <person name="Tassone E.E."/>
        </authorList>
    </citation>
    <scope>NUCLEOTIDE SEQUENCE</scope>
</reference>
<dbReference type="PANTHER" id="PTHR13812">
    <property type="entry name" value="KETIMINE REDUCTASE MU-CRYSTALLIN"/>
    <property type="match status" value="1"/>
</dbReference>
<evidence type="ECO:0000313" key="18">
    <source>
        <dbReference type="EMBL" id="JAS48511.1"/>
    </source>
</evidence>
<evidence type="ECO:0000256" key="3">
    <source>
        <dbReference type="ARBA" id="ARBA00015173"/>
    </source>
</evidence>
<dbReference type="EMBL" id="GECZ01021258">
    <property type="protein sequence ID" value="JAS48511.1"/>
    <property type="molecule type" value="Transcribed_RNA"/>
</dbReference>
<evidence type="ECO:0000256" key="9">
    <source>
        <dbReference type="ARBA" id="ARBA00093227"/>
    </source>
</evidence>
<dbReference type="GO" id="GO:0042562">
    <property type="term" value="F:hormone binding"/>
    <property type="evidence" value="ECO:0007669"/>
    <property type="project" value="TreeGrafter"/>
</dbReference>
<dbReference type="InterPro" id="IPR036291">
    <property type="entry name" value="NAD(P)-bd_dom_sf"/>
</dbReference>
<comment type="subunit">
    <text evidence="15">Homodimer. Binds the thyroid hormone triiodothyronine (T3); T3 binding inhibits enzymatic activity.</text>
</comment>
<comment type="catalytic activity">
    <reaction evidence="12">
        <text>(3R)-1,4-thiomorpholine-3-carboxylate + NADP(+) = 3,4-dehydrothiomorpholine-3-carboxylate + NADPH + 2 H(+)</text>
        <dbReference type="Rhea" id="RHEA:12500"/>
        <dbReference type="ChEBI" id="CHEBI:15378"/>
        <dbReference type="ChEBI" id="CHEBI:57783"/>
        <dbReference type="ChEBI" id="CHEBI:58349"/>
        <dbReference type="ChEBI" id="CHEBI:58517"/>
        <dbReference type="ChEBI" id="CHEBI:176873"/>
        <dbReference type="EC" id="1.5.1.25"/>
    </reaction>
    <physiologicalReaction direction="right-to-left" evidence="12">
        <dbReference type="Rhea" id="RHEA:12502"/>
    </physiologicalReaction>
</comment>
<dbReference type="PANTHER" id="PTHR13812:SF19">
    <property type="entry name" value="KETIMINE REDUCTASE MU-CRYSTALLIN"/>
    <property type="match status" value="1"/>
</dbReference>
<evidence type="ECO:0000256" key="15">
    <source>
        <dbReference type="ARBA" id="ARBA00093567"/>
    </source>
</evidence>
<evidence type="ECO:0000256" key="11">
    <source>
        <dbReference type="ARBA" id="ARBA00093250"/>
    </source>
</evidence>
<dbReference type="Gene3D" id="3.30.1780.10">
    <property type="entry name" value="ornithine cyclodeaminase, domain 1"/>
    <property type="match status" value="1"/>
</dbReference>
<evidence type="ECO:0000256" key="12">
    <source>
        <dbReference type="ARBA" id="ARBA00093263"/>
    </source>
</evidence>
<evidence type="ECO:0000256" key="8">
    <source>
        <dbReference type="ARBA" id="ARBA00093226"/>
    </source>
</evidence>
<dbReference type="Pfam" id="PF02423">
    <property type="entry name" value="OCD_Mu_crystall"/>
    <property type="match status" value="1"/>
</dbReference>
<evidence type="ECO:0000256" key="2">
    <source>
        <dbReference type="ARBA" id="ARBA00012883"/>
    </source>
</evidence>
<proteinExistence type="inferred from homology"/>
<evidence type="ECO:0000256" key="4">
    <source>
        <dbReference type="ARBA" id="ARBA00033420"/>
    </source>
</evidence>
<dbReference type="Gene3D" id="3.40.50.720">
    <property type="entry name" value="NAD(P)-binding Rossmann-like Domain"/>
    <property type="match status" value="1"/>
</dbReference>
<evidence type="ECO:0000256" key="5">
    <source>
        <dbReference type="ARBA" id="ARBA00093190"/>
    </source>
</evidence>
<comment type="catalytic activity">
    <reaction evidence="6">
        <text>Delta(2)-thiazoline-2-carboxylate + NADPH + 2 H(+) = L-thiazolidine-2-carboxylate + NADP(+)</text>
        <dbReference type="Rhea" id="RHEA:68072"/>
        <dbReference type="ChEBI" id="CHEBI:15378"/>
        <dbReference type="ChEBI" id="CHEBI:57783"/>
        <dbReference type="ChEBI" id="CHEBI:58349"/>
        <dbReference type="ChEBI" id="CHEBI:176895"/>
        <dbReference type="ChEBI" id="CHEBI:176896"/>
    </reaction>
    <physiologicalReaction direction="left-to-right" evidence="6">
        <dbReference type="Rhea" id="RHEA:68073"/>
    </physiologicalReaction>
</comment>
<dbReference type="AlphaFoldDB" id="A0A1B6FE91"/>
<evidence type="ECO:0000256" key="1">
    <source>
        <dbReference type="ARBA" id="ARBA00008903"/>
    </source>
</evidence>
<dbReference type="SUPFAM" id="SSF51735">
    <property type="entry name" value="NAD(P)-binding Rossmann-fold domains"/>
    <property type="match status" value="1"/>
</dbReference>
<sequence>MPAFCGKEHAFGCKVISFFPKNSEKGLPSINGIVILLDSETGRLKMILDANEITAWRTAAVSTVATKYMHKGEKKVLAILGAGVQGRSHALALYHFFKFSQVRIWNRTYERAKALCAELGHWAVPFENAEMCVRGADVIVTATFSMEPIVEAEWLKTGAHINAVGGMLMQYEPALDVYKHATIVVELLENKQELQGIYAMGVEPFCELGDLTRGTRKLPDTNQFSIFQSLGMGIEDIATAEVIYNQFMKNK</sequence>